<dbReference type="PANTHER" id="PTHR35038:SF6">
    <property type="entry name" value="SURFACE LOCALIZED DECAHEME CYTOCHROME C LIPOPROTEIN"/>
    <property type="match status" value="1"/>
</dbReference>
<dbReference type="OrthoDB" id="5427780at2"/>
<evidence type="ECO:0000313" key="4">
    <source>
        <dbReference type="EMBL" id="TCK59350.1"/>
    </source>
</evidence>
<dbReference type="Pfam" id="PF09699">
    <property type="entry name" value="Paired_CXXCH_1"/>
    <property type="match status" value="7"/>
</dbReference>
<accession>A0A4R1K5W7</accession>
<dbReference type="AlphaFoldDB" id="A0A4R1K5W7"/>
<evidence type="ECO:0000313" key="5">
    <source>
        <dbReference type="Proteomes" id="UP000294614"/>
    </source>
</evidence>
<dbReference type="SUPFAM" id="SSF48695">
    <property type="entry name" value="Multiheme cytochromes"/>
    <property type="match status" value="5"/>
</dbReference>
<reference evidence="4 5" key="1">
    <citation type="submission" date="2019-03" db="EMBL/GenBank/DDBJ databases">
        <title>Genomic Encyclopedia of Type Strains, Phase IV (KMG-IV): sequencing the most valuable type-strain genomes for metagenomic binning, comparative biology and taxonomic classification.</title>
        <authorList>
            <person name="Goeker M."/>
        </authorList>
    </citation>
    <scope>NUCLEOTIDE SEQUENCE [LARGE SCALE GENOMIC DNA]</scope>
    <source>
        <strain evidence="4 5">DSM 24984</strain>
    </source>
</reference>
<dbReference type="InterPro" id="IPR010177">
    <property type="entry name" value="Paired_CXXCH_1"/>
</dbReference>
<feature type="domain" description="Doubled CXXCH motif" evidence="3">
    <location>
        <begin position="464"/>
        <end position="495"/>
    </location>
</feature>
<dbReference type="Proteomes" id="UP000294614">
    <property type="component" value="Unassembled WGS sequence"/>
</dbReference>
<feature type="domain" description="Doubled CXXCH motif" evidence="3">
    <location>
        <begin position="804"/>
        <end position="835"/>
    </location>
</feature>
<organism evidence="4 5">
    <name type="scientific">Seleniivibrio woodruffii</name>
    <dbReference type="NCBI Taxonomy" id="1078050"/>
    <lineage>
        <taxon>Bacteria</taxon>
        <taxon>Pseudomonadati</taxon>
        <taxon>Deferribacterota</taxon>
        <taxon>Deferribacteres</taxon>
        <taxon>Deferribacterales</taxon>
        <taxon>Geovibrionaceae</taxon>
        <taxon>Seleniivibrio</taxon>
    </lineage>
</organism>
<evidence type="ECO:0000256" key="2">
    <source>
        <dbReference type="SAM" id="SignalP"/>
    </source>
</evidence>
<dbReference type="GO" id="GO:0016491">
    <property type="term" value="F:oxidoreductase activity"/>
    <property type="evidence" value="ECO:0007669"/>
    <property type="project" value="TreeGrafter"/>
</dbReference>
<feature type="signal peptide" evidence="2">
    <location>
        <begin position="1"/>
        <end position="20"/>
    </location>
</feature>
<feature type="domain" description="Doubled CXXCH motif" evidence="3">
    <location>
        <begin position="194"/>
        <end position="225"/>
    </location>
</feature>
<feature type="domain" description="Doubled CXXCH motif" evidence="3">
    <location>
        <begin position="107"/>
        <end position="155"/>
    </location>
</feature>
<dbReference type="Gene3D" id="3.90.10.10">
    <property type="entry name" value="Cytochrome C3"/>
    <property type="match status" value="2"/>
</dbReference>
<dbReference type="EMBL" id="SMGG01000006">
    <property type="protein sequence ID" value="TCK59350.1"/>
    <property type="molecule type" value="Genomic_DNA"/>
</dbReference>
<name>A0A4R1K5W7_9BACT</name>
<dbReference type="NCBIfam" id="TIGR01905">
    <property type="entry name" value="paired_CXXCH_1"/>
    <property type="match status" value="2"/>
</dbReference>
<feature type="domain" description="Doubled CXXCH motif" evidence="3">
    <location>
        <begin position="271"/>
        <end position="304"/>
    </location>
</feature>
<sequence length="1041" mass="115318">MRKLLLLLTLIVLSAPAAFAADVTKSNPDSSKECAFCHYEWMPQFLYDLKGTEVVDYQKEKVVASDKMCFSCHNGSVADSRIRVWSGEMHKLTDKIPEHMKIPGNLPLEKGKIACRTCHSAHSTGDPKNDKIDKSVFLRMENNNSELCVACHKEIGKDGNISHPLKAPQSGYENMAKEVRSRYGKLGSKGQVVCESCHTPHSPKETKLLIESLTDSKICGVCHEGVVDAKSGEYIKGMLTHPVNIKHTKQSDMLEMIKSGGIYTKDSKVICSTCHSTHKAKADGLLVTENSDNKLCYTCHNNKKEIAGGKHDMLTAKGFRTKDGKSAQQAGTCGSCHAPHGWSAGFAGEGDLLTKGCVSCHTEGAVGAKKIIDTKKFNHPVGKGLKKDMQKNEKLPLFAKIVRFFTTMGSDQSKTDVNCSTCHDIHGKNPNALRIGVENGTLCITCHKEKEMIAKTSHGDKKNEKSCMSCHKVHNSDSERLLTVAVNDGCLDCHKVGGSGEKKLIGEHSHPVNMKTKMQMTGDFKLTKDGTFTCVSCHDPHKQSKKGTVKDFMRGGFADQDSFCSACHQTQKEIAGTDHDMRKTDKEAVCASCHSVHNAKTPVNMMTVEYAYKTKDDNCIACHNPKGHADKKTVSGGHKTGKIDKYQKYEKNLTKDKDGNYYIYCSTCHTVHSNGPKKGAEGTVQNSFLDKKLMSKGGFCAGCHEDKQSFDKSPHNVNKFEKNTEKVNKLKAANDTCGACHEVHGNGGYYLFDKSMGKDFEKICASCHSDSGIASKTAITSSHKMNVKPKKNMDIYLQDGNIVCATCHEPHGPEKGMLRDMGEKNICFACHEDQKLVDMTKHNLAKLDYLNENDKKKAAANVCYACHTPHNFHKENRLMWAYKPNGKEPFAFEMCSDCHKTDGVGYKKIPVETAHDRIFKIFPYREKFKENLFNDKGLVSAEGSITCQSCHNPHVWKAGGSMTAAYNVEGDPTNSFLKSGVKDKFCAVCHGETQAKDLFDKYHDKTFRDGRSQLNRKMLEAEVLKNLFEIQRNLEKIEGAK</sequence>
<gene>
    <name evidence="4" type="ORF">C8D98_2283</name>
</gene>
<evidence type="ECO:0000256" key="1">
    <source>
        <dbReference type="ARBA" id="ARBA00022729"/>
    </source>
</evidence>
<proteinExistence type="predicted"/>
<keyword evidence="5" id="KW-1185">Reference proteome</keyword>
<evidence type="ECO:0000259" key="3">
    <source>
        <dbReference type="Pfam" id="PF09699"/>
    </source>
</evidence>
<dbReference type="Gene3D" id="1.10.1130.10">
    <property type="entry name" value="Flavocytochrome C3, Chain A"/>
    <property type="match status" value="4"/>
</dbReference>
<protein>
    <submittedName>
        <fullName evidence="4">Putative CXXCH cytochrome family protein</fullName>
    </submittedName>
</protein>
<feature type="chain" id="PRO_5020846180" evidence="2">
    <location>
        <begin position="21"/>
        <end position="1041"/>
    </location>
</feature>
<dbReference type="InterPro" id="IPR036280">
    <property type="entry name" value="Multihaem_cyt_sf"/>
</dbReference>
<dbReference type="PANTHER" id="PTHR35038">
    <property type="entry name" value="DISSIMILATORY SULFITE REDUCTASE SIRA"/>
    <property type="match status" value="1"/>
</dbReference>
<feature type="domain" description="Doubled CXXCH motif" evidence="3">
    <location>
        <begin position="533"/>
        <end position="572"/>
    </location>
</feature>
<feature type="domain" description="Doubled CXXCH motif" evidence="3">
    <location>
        <begin position="418"/>
        <end position="451"/>
    </location>
</feature>
<comment type="caution">
    <text evidence="4">The sequence shown here is derived from an EMBL/GenBank/DDBJ whole genome shotgun (WGS) entry which is preliminary data.</text>
</comment>
<dbReference type="InterPro" id="IPR051829">
    <property type="entry name" value="Multiheme_Cytochr_ET"/>
</dbReference>
<keyword evidence="1 2" id="KW-0732">Signal</keyword>
<dbReference type="RefSeq" id="WP_132874261.1">
    <property type="nucleotide sequence ID" value="NZ_SMGG01000006.1"/>
</dbReference>